<dbReference type="Pfam" id="PF01497">
    <property type="entry name" value="Peripla_BP_2"/>
    <property type="match status" value="1"/>
</dbReference>
<dbReference type="Proteomes" id="UP000530928">
    <property type="component" value="Unassembled WGS sequence"/>
</dbReference>
<evidence type="ECO:0000256" key="1">
    <source>
        <dbReference type="ARBA" id="ARBA00008814"/>
    </source>
</evidence>
<evidence type="ECO:0000313" key="5">
    <source>
        <dbReference type="Proteomes" id="UP000530928"/>
    </source>
</evidence>
<dbReference type="Gene3D" id="3.40.50.1980">
    <property type="entry name" value="Nitrogenase molybdenum iron protein domain"/>
    <property type="match status" value="2"/>
</dbReference>
<sequence length="320" mass="31878">MKRVVALLALAGALVACGTAPAAQPATQPATQSAGSEAPAAALPVTIKSADGTDVEVKDAGRIIPLNGEIAEIVFALGLKDKVVGVDLSAMGLPEAQGKPQVGYARTLAAEGVLALKPTVLVGTTDAGPPEVLAQIKNAGVPLVQVPTAADSVDSVPAKIETVAAAVGEPAKGKELAARVAAEIAAAKTKGAAVTTKPKVAFLYLRGQQKTYMIGGRGAKADAMITAAGGIDAGSEAGIQGYKPITAEAMVTGAPDIILVMDDGLESVGGIDGLLKLPGVAQTPAGRNKRVVSMDGLELLGMSLRTGPALDKLVAAFQAT</sequence>
<name>A0A7W0HR17_9ACTN</name>
<keyword evidence="5" id="KW-1185">Reference proteome</keyword>
<dbReference type="PROSITE" id="PS50983">
    <property type="entry name" value="FE_B12_PBP"/>
    <property type="match status" value="1"/>
</dbReference>
<evidence type="ECO:0000256" key="2">
    <source>
        <dbReference type="SAM" id="SignalP"/>
    </source>
</evidence>
<accession>A0A7W0HR17</accession>
<comment type="similarity">
    <text evidence="1">Belongs to the bacterial solute-binding protein 8 family.</text>
</comment>
<dbReference type="PROSITE" id="PS51257">
    <property type="entry name" value="PROKAR_LIPOPROTEIN"/>
    <property type="match status" value="1"/>
</dbReference>
<dbReference type="AlphaFoldDB" id="A0A7W0HR17"/>
<evidence type="ECO:0000259" key="3">
    <source>
        <dbReference type="PROSITE" id="PS50983"/>
    </source>
</evidence>
<feature type="domain" description="Fe/B12 periplasmic-binding" evidence="3">
    <location>
        <begin position="62"/>
        <end position="320"/>
    </location>
</feature>
<evidence type="ECO:0000313" key="4">
    <source>
        <dbReference type="EMBL" id="MBA2892465.1"/>
    </source>
</evidence>
<dbReference type="PANTHER" id="PTHR30535">
    <property type="entry name" value="VITAMIN B12-BINDING PROTEIN"/>
    <property type="match status" value="1"/>
</dbReference>
<reference evidence="4 5" key="1">
    <citation type="submission" date="2020-07" db="EMBL/GenBank/DDBJ databases">
        <title>Genomic Encyclopedia of Type Strains, Phase IV (KMG-IV): sequencing the most valuable type-strain genomes for metagenomic binning, comparative biology and taxonomic classification.</title>
        <authorList>
            <person name="Goeker M."/>
        </authorList>
    </citation>
    <scope>NUCLEOTIDE SEQUENCE [LARGE SCALE GENOMIC DNA]</scope>
    <source>
        <strain evidence="4 5">DSM 45533</strain>
    </source>
</reference>
<gene>
    <name evidence="4" type="ORF">HNR30_003819</name>
</gene>
<comment type="caution">
    <text evidence="4">The sequence shown here is derived from an EMBL/GenBank/DDBJ whole genome shotgun (WGS) entry which is preliminary data.</text>
</comment>
<protein>
    <submittedName>
        <fullName evidence="4">Iron complex transport system substrate-binding protein</fullName>
    </submittedName>
</protein>
<organism evidence="4 5">
    <name type="scientific">Nonomuraea soli</name>
    <dbReference type="NCBI Taxonomy" id="1032476"/>
    <lineage>
        <taxon>Bacteria</taxon>
        <taxon>Bacillati</taxon>
        <taxon>Actinomycetota</taxon>
        <taxon>Actinomycetes</taxon>
        <taxon>Streptosporangiales</taxon>
        <taxon>Streptosporangiaceae</taxon>
        <taxon>Nonomuraea</taxon>
    </lineage>
</organism>
<dbReference type="InterPro" id="IPR050902">
    <property type="entry name" value="ABC_Transporter_SBP"/>
</dbReference>
<feature type="signal peptide" evidence="2">
    <location>
        <begin position="1"/>
        <end position="22"/>
    </location>
</feature>
<feature type="chain" id="PRO_5030578476" evidence="2">
    <location>
        <begin position="23"/>
        <end position="320"/>
    </location>
</feature>
<dbReference type="InterPro" id="IPR002491">
    <property type="entry name" value="ABC_transptr_periplasmic_BD"/>
</dbReference>
<dbReference type="RefSeq" id="WP_181611236.1">
    <property type="nucleotide sequence ID" value="NZ_BAABAM010000003.1"/>
</dbReference>
<dbReference type="SUPFAM" id="SSF53807">
    <property type="entry name" value="Helical backbone' metal receptor"/>
    <property type="match status" value="1"/>
</dbReference>
<proteinExistence type="inferred from homology"/>
<dbReference type="EMBL" id="JACDUR010000004">
    <property type="protein sequence ID" value="MBA2892465.1"/>
    <property type="molecule type" value="Genomic_DNA"/>
</dbReference>
<keyword evidence="2" id="KW-0732">Signal</keyword>
<dbReference type="PANTHER" id="PTHR30535:SF4">
    <property type="entry name" value="HEMIN-BINDING PERIPLASMIC PROTEIN HMUT"/>
    <property type="match status" value="1"/>
</dbReference>